<feature type="domain" description="K Homology" evidence="2">
    <location>
        <begin position="95"/>
        <end position="194"/>
    </location>
</feature>
<dbReference type="GO" id="GO:0005634">
    <property type="term" value="C:nucleus"/>
    <property type="evidence" value="ECO:0007669"/>
    <property type="project" value="TreeGrafter"/>
</dbReference>
<dbReference type="VEuPathDB" id="VectorBase:PHUM363880"/>
<dbReference type="CDD" id="cd22384">
    <property type="entry name" value="KH-I_KHDRBS"/>
    <property type="match status" value="1"/>
</dbReference>
<evidence type="ECO:0000313" key="4">
    <source>
        <dbReference type="EnsemblMetazoa" id="PHUM363880-PA"/>
    </source>
</evidence>
<dbReference type="RefSeq" id="XP_002428115.1">
    <property type="nucleotide sequence ID" value="XM_002428070.1"/>
</dbReference>
<dbReference type="EnsemblMetazoa" id="PHUM363880-RA">
    <property type="protein sequence ID" value="PHUM363880-PA"/>
    <property type="gene ID" value="PHUM363880"/>
</dbReference>
<dbReference type="STRING" id="121224.E0VPS1"/>
<name>E0VPS1_PEDHC</name>
<dbReference type="eggNOG" id="KOG1588">
    <property type="taxonomic scope" value="Eukaryota"/>
</dbReference>
<proteinExistence type="predicted"/>
<dbReference type="AlphaFoldDB" id="E0VPS1"/>
<keyword evidence="1" id="KW-0694">RNA-binding</keyword>
<dbReference type="FunCoup" id="E0VPS1">
    <property type="interactions" value="1724"/>
</dbReference>
<dbReference type="Pfam" id="PF22675">
    <property type="entry name" value="KH-I_KHDC4-BBP"/>
    <property type="match status" value="1"/>
</dbReference>
<reference evidence="4" key="3">
    <citation type="submission" date="2020-05" db="UniProtKB">
        <authorList>
            <consortium name="EnsemblMetazoa"/>
        </authorList>
    </citation>
    <scope>IDENTIFICATION</scope>
    <source>
        <strain evidence="4">USDA</strain>
    </source>
</reference>
<organism>
    <name type="scientific">Pediculus humanus subsp. corporis</name>
    <name type="common">Body louse</name>
    <dbReference type="NCBI Taxonomy" id="121224"/>
    <lineage>
        <taxon>Eukaryota</taxon>
        <taxon>Metazoa</taxon>
        <taxon>Ecdysozoa</taxon>
        <taxon>Arthropoda</taxon>
        <taxon>Hexapoda</taxon>
        <taxon>Insecta</taxon>
        <taxon>Pterygota</taxon>
        <taxon>Neoptera</taxon>
        <taxon>Paraneoptera</taxon>
        <taxon>Psocodea</taxon>
        <taxon>Troctomorpha</taxon>
        <taxon>Phthiraptera</taxon>
        <taxon>Anoplura</taxon>
        <taxon>Pediculidae</taxon>
        <taxon>Pediculus</taxon>
    </lineage>
</organism>
<dbReference type="PANTHER" id="PTHR11208">
    <property type="entry name" value="RNA-BINDING PROTEIN RELATED"/>
    <property type="match status" value="1"/>
</dbReference>
<dbReference type="OrthoDB" id="6777263at2759"/>
<dbReference type="GO" id="GO:0000381">
    <property type="term" value="P:regulation of alternative mRNA splicing, via spliceosome"/>
    <property type="evidence" value="ECO:0007669"/>
    <property type="project" value="TreeGrafter"/>
</dbReference>
<dbReference type="InterPro" id="IPR036612">
    <property type="entry name" value="KH_dom_type_1_sf"/>
</dbReference>
<gene>
    <name evidence="4" type="primary">8233436</name>
    <name evidence="3" type="ORF">Phum_PHUM363880</name>
</gene>
<dbReference type="CTD" id="8233436"/>
<dbReference type="Proteomes" id="UP000009046">
    <property type="component" value="Unassembled WGS sequence"/>
</dbReference>
<evidence type="ECO:0000256" key="1">
    <source>
        <dbReference type="ARBA" id="ARBA00022884"/>
    </source>
</evidence>
<dbReference type="SUPFAM" id="SSF54791">
    <property type="entry name" value="Eukaryotic type KH-domain (KH-domain type I)"/>
    <property type="match status" value="1"/>
</dbReference>
<dbReference type="GO" id="GO:0003729">
    <property type="term" value="F:mRNA binding"/>
    <property type="evidence" value="ECO:0007669"/>
    <property type="project" value="TreeGrafter"/>
</dbReference>
<dbReference type="KEGG" id="phu:Phum_PHUM363880"/>
<reference evidence="3" key="2">
    <citation type="submission" date="2007-04" db="EMBL/GenBank/DDBJ databases">
        <title>The genome of the human body louse.</title>
        <authorList>
            <consortium name="The Human Body Louse Genome Consortium"/>
            <person name="Kirkness E."/>
            <person name="Walenz B."/>
            <person name="Hass B."/>
            <person name="Bruggner R."/>
            <person name="Strausberg R."/>
        </authorList>
    </citation>
    <scope>NUCLEOTIDE SEQUENCE</scope>
    <source>
        <strain evidence="3">USDA</strain>
    </source>
</reference>
<dbReference type="PANTHER" id="PTHR11208:SF42">
    <property type="entry name" value="QUAKING RELATED 54B, ISOFORM E"/>
    <property type="match status" value="1"/>
</dbReference>
<dbReference type="GeneID" id="8233436"/>
<dbReference type="Gene3D" id="3.30.1370.10">
    <property type="entry name" value="K Homology domain, type 1"/>
    <property type="match status" value="1"/>
</dbReference>
<dbReference type="HOGENOM" id="CLU_1121264_0_0_1"/>
<sequence length="248" mass="28390">MASVDINGLISKTHENKESEICGDSDCSKYDSEDSRYDSKTLAYIESLVKEKHNLSTGTYPNASRLLDEELNKTKQSGYPSRDYRYIDIFREKPVKVVVKVLVPCKEYPKFNFVGKLLGPKGNTLRRLQEETMCKMIILGRGSMKDKTKEEELRQGLDPKFSHLSDDLHVEVSTLASPSEAHGRIAYALKELRRYFIPDANDEISQEQLRELESYELMEGNGDSESKSRTKTQTAFRGEVNTLFYIHI</sequence>
<dbReference type="EMBL" id="AAZO01004233">
    <property type="status" value="NOT_ANNOTATED_CDS"/>
    <property type="molecule type" value="Genomic_DNA"/>
</dbReference>
<dbReference type="InterPro" id="IPR055256">
    <property type="entry name" value="KH_1_KHDC4/BBP-like"/>
</dbReference>
<dbReference type="SMART" id="SM00322">
    <property type="entry name" value="KH"/>
    <property type="match status" value="1"/>
</dbReference>
<evidence type="ECO:0000259" key="2">
    <source>
        <dbReference type="SMART" id="SM00322"/>
    </source>
</evidence>
<keyword evidence="5" id="KW-1185">Reference proteome</keyword>
<dbReference type="InterPro" id="IPR045071">
    <property type="entry name" value="BBP-like"/>
</dbReference>
<evidence type="ECO:0000313" key="3">
    <source>
        <dbReference type="EMBL" id="EEB15377.1"/>
    </source>
</evidence>
<dbReference type="EMBL" id="DS235371">
    <property type="protein sequence ID" value="EEB15377.1"/>
    <property type="molecule type" value="Genomic_DNA"/>
</dbReference>
<dbReference type="InterPro" id="IPR004087">
    <property type="entry name" value="KH_dom"/>
</dbReference>
<accession>E0VPS1</accession>
<protein>
    <submittedName>
        <fullName evidence="3">KH domain-containing, RNA-binding, signal transduction-associated protein, putative</fullName>
    </submittedName>
</protein>
<dbReference type="InParanoid" id="E0VPS1"/>
<evidence type="ECO:0000313" key="5">
    <source>
        <dbReference type="Proteomes" id="UP000009046"/>
    </source>
</evidence>
<reference evidence="3" key="1">
    <citation type="submission" date="2007-04" db="EMBL/GenBank/DDBJ databases">
        <title>Annotation of Pediculus humanus corporis strain USDA.</title>
        <authorList>
            <person name="Kirkness E."/>
            <person name="Hannick L."/>
            <person name="Hass B."/>
            <person name="Bruggner R."/>
            <person name="Lawson D."/>
            <person name="Bidwell S."/>
            <person name="Joardar V."/>
            <person name="Caler E."/>
            <person name="Walenz B."/>
            <person name="Inman J."/>
            <person name="Schobel S."/>
            <person name="Galinsky K."/>
            <person name="Amedeo P."/>
            <person name="Strausberg R."/>
        </authorList>
    </citation>
    <scope>NUCLEOTIDE SEQUENCE</scope>
    <source>
        <strain evidence="3">USDA</strain>
    </source>
</reference>